<evidence type="ECO:0000256" key="1">
    <source>
        <dbReference type="ARBA" id="ARBA00022574"/>
    </source>
</evidence>
<dbReference type="InterPro" id="IPR001680">
    <property type="entry name" value="WD40_rpt"/>
</dbReference>
<dbReference type="Pfam" id="PF00400">
    <property type="entry name" value="WD40"/>
    <property type="match status" value="2"/>
</dbReference>
<evidence type="ECO:0000313" key="4">
    <source>
        <dbReference type="EMBL" id="MFD1051667.1"/>
    </source>
</evidence>
<dbReference type="SMART" id="SM00320">
    <property type="entry name" value="WD40"/>
    <property type="match status" value="2"/>
</dbReference>
<dbReference type="PROSITE" id="PS50294">
    <property type="entry name" value="WD_REPEATS_REGION"/>
    <property type="match status" value="2"/>
</dbReference>
<reference evidence="5" key="1">
    <citation type="journal article" date="2019" name="Int. J. Syst. Evol. Microbiol.">
        <title>The Global Catalogue of Microorganisms (GCM) 10K type strain sequencing project: providing services to taxonomists for standard genome sequencing and annotation.</title>
        <authorList>
            <consortium name="The Broad Institute Genomics Platform"/>
            <consortium name="The Broad Institute Genome Sequencing Center for Infectious Disease"/>
            <person name="Wu L."/>
            <person name="Ma J."/>
        </authorList>
    </citation>
    <scope>NUCLEOTIDE SEQUENCE [LARGE SCALE GENOMIC DNA]</scope>
    <source>
        <strain evidence="5">JCM 31486</strain>
    </source>
</reference>
<feature type="repeat" description="WD" evidence="3">
    <location>
        <begin position="78"/>
        <end position="107"/>
    </location>
</feature>
<proteinExistence type="predicted"/>
<dbReference type="InterPro" id="IPR036322">
    <property type="entry name" value="WD40_repeat_dom_sf"/>
</dbReference>
<dbReference type="InterPro" id="IPR015943">
    <property type="entry name" value="WD40/YVTN_repeat-like_dom_sf"/>
</dbReference>
<protein>
    <submittedName>
        <fullName evidence="4">WD40 repeat domain-containing protein</fullName>
    </submittedName>
</protein>
<organism evidence="4 5">
    <name type="scientific">Kibdelosporangium lantanae</name>
    <dbReference type="NCBI Taxonomy" id="1497396"/>
    <lineage>
        <taxon>Bacteria</taxon>
        <taxon>Bacillati</taxon>
        <taxon>Actinomycetota</taxon>
        <taxon>Actinomycetes</taxon>
        <taxon>Pseudonocardiales</taxon>
        <taxon>Pseudonocardiaceae</taxon>
        <taxon>Kibdelosporangium</taxon>
    </lineage>
</organism>
<evidence type="ECO:0000313" key="5">
    <source>
        <dbReference type="Proteomes" id="UP001597045"/>
    </source>
</evidence>
<comment type="caution">
    <text evidence="4">The sequence shown here is derived from an EMBL/GenBank/DDBJ whole genome shotgun (WGS) entry which is preliminary data.</text>
</comment>
<keyword evidence="2" id="KW-0677">Repeat</keyword>
<dbReference type="Proteomes" id="UP001597045">
    <property type="component" value="Unassembled WGS sequence"/>
</dbReference>
<dbReference type="PANTHER" id="PTHR19879:SF9">
    <property type="entry name" value="TRANSCRIPTION INITIATION FACTOR TFIID SUBUNIT 5"/>
    <property type="match status" value="1"/>
</dbReference>
<feature type="repeat" description="WD" evidence="3">
    <location>
        <begin position="33"/>
        <end position="74"/>
    </location>
</feature>
<evidence type="ECO:0000256" key="2">
    <source>
        <dbReference type="ARBA" id="ARBA00022737"/>
    </source>
</evidence>
<dbReference type="SUPFAM" id="SSF50978">
    <property type="entry name" value="WD40 repeat-like"/>
    <property type="match status" value="1"/>
</dbReference>
<sequence length="109" mass="10903">VATGPGGLVTFADATGSAELWSVGGNVHQLSSVSGHNGPAGQVVISPDGHTLATGGADGTVRLWNIEDPTEPRLTAVLSGHTKPVYGVAFSPDGHTIATSSDDGTVRQS</sequence>
<keyword evidence="5" id="KW-1185">Reference proteome</keyword>
<evidence type="ECO:0000256" key="3">
    <source>
        <dbReference type="PROSITE-ProRule" id="PRU00221"/>
    </source>
</evidence>
<dbReference type="InterPro" id="IPR019775">
    <property type="entry name" value="WD40_repeat_CS"/>
</dbReference>
<accession>A0ABW3MNQ3</accession>
<gene>
    <name evidence="4" type="ORF">ACFQ1S_42000</name>
</gene>
<dbReference type="PROSITE" id="PS50082">
    <property type="entry name" value="WD_REPEATS_2"/>
    <property type="match status" value="2"/>
</dbReference>
<keyword evidence="1 3" id="KW-0853">WD repeat</keyword>
<feature type="non-terminal residue" evidence="4">
    <location>
        <position position="1"/>
    </location>
</feature>
<dbReference type="PANTHER" id="PTHR19879">
    <property type="entry name" value="TRANSCRIPTION INITIATION FACTOR TFIID"/>
    <property type="match status" value="1"/>
</dbReference>
<dbReference type="PROSITE" id="PS00678">
    <property type="entry name" value="WD_REPEATS_1"/>
    <property type="match status" value="1"/>
</dbReference>
<dbReference type="EMBL" id="JBHTIS010003775">
    <property type="protein sequence ID" value="MFD1051667.1"/>
    <property type="molecule type" value="Genomic_DNA"/>
</dbReference>
<dbReference type="Gene3D" id="2.130.10.10">
    <property type="entry name" value="YVTN repeat-like/Quinoprotein amine dehydrogenase"/>
    <property type="match status" value="1"/>
</dbReference>
<name>A0ABW3MNQ3_9PSEU</name>